<dbReference type="HOGENOM" id="CLU_397968_0_0_1"/>
<feature type="region of interest" description="Disordered" evidence="1">
    <location>
        <begin position="595"/>
        <end position="624"/>
    </location>
</feature>
<proteinExistence type="predicted"/>
<dbReference type="EMBL" id="KE145372">
    <property type="protein sequence ID" value="EPE25176.1"/>
    <property type="molecule type" value="Genomic_DNA"/>
</dbReference>
<evidence type="ECO:0000256" key="1">
    <source>
        <dbReference type="SAM" id="MobiDB-lite"/>
    </source>
</evidence>
<evidence type="ECO:0000313" key="2">
    <source>
        <dbReference type="EMBL" id="EPE25176.1"/>
    </source>
</evidence>
<dbReference type="RefSeq" id="XP_008088091.1">
    <property type="nucleotide sequence ID" value="XM_008089900.1"/>
</dbReference>
<name>S3CZB4_GLAL2</name>
<organism evidence="2 3">
    <name type="scientific">Glarea lozoyensis (strain ATCC 20868 / MF5171)</name>
    <dbReference type="NCBI Taxonomy" id="1116229"/>
    <lineage>
        <taxon>Eukaryota</taxon>
        <taxon>Fungi</taxon>
        <taxon>Dikarya</taxon>
        <taxon>Ascomycota</taxon>
        <taxon>Pezizomycotina</taxon>
        <taxon>Leotiomycetes</taxon>
        <taxon>Helotiales</taxon>
        <taxon>Helotiaceae</taxon>
        <taxon>Glarea</taxon>
    </lineage>
</organism>
<dbReference type="Proteomes" id="UP000016922">
    <property type="component" value="Unassembled WGS sequence"/>
</dbReference>
<evidence type="ECO:0000313" key="3">
    <source>
        <dbReference type="Proteomes" id="UP000016922"/>
    </source>
</evidence>
<keyword evidence="3" id="KW-1185">Reference proteome</keyword>
<protein>
    <submittedName>
        <fullName evidence="2">Uncharacterized protein</fullName>
    </submittedName>
</protein>
<gene>
    <name evidence="2" type="ORF">GLAREA_11757</name>
</gene>
<dbReference type="OrthoDB" id="3545776at2759"/>
<accession>S3CZB4</accession>
<sequence length="692" mass="79254">MCSGIVMEFRCCGKKTIKYLMGRCEDACDIFMGRTRFRRICKRCRRRNEEQEAAENERLPEHMEAAKAVLEYMHGERDDPRTDERLEIIQGLLTEARQAHTTRHFADYEAGRRLHPFTDDSPYIDVLRKRFDDEAQSQCGVAFAMLRPQLWEECLRRQEQLSRGRAMTFVDRTFHFQVVINGLFLPQFDVPYPIEVPQAQAEKTSQSSCSQSMAQSQDFSADSMDLCERSNLVALPSVASKWEIAREAEYNMYGYHTISSFVSVNQSFDDDFIERGEYMSFTEWYNAHRYMGNNSISLSKSAELELDMDRYEHEYLEINEGCAPMLEDFRNLRRVIRNRPWGFYPSAVSGSRRQTLPLSAWLCVQFGYASPIDQPDKYDQAIISYTEYLKEVATPDQWKDFQSTLDQKAERDRVALYFERMDYAECDYDIVLPSVASIPWTLFTQDQQQLFWFLDRIQSNDPRFAVPSSYSYAATTIEELQREAIFLRRQRLAQGIPEPVEENILLCPDCWNLASECNGSCAVSEVNVASRPQSRGQCTVTLEEVHESDNNGGWALDANDFLPTGANAVEVSPHRMNHYANSECSTIRAGFTGFMDNGEQAADGSSSPTIRATGAEPEQRPQDGDAHIDLYEVGGNPLRFAIGPDGKPTLVRDPSGPLRVIGHEDGLLSLELDLEPESDDEDNFHSRRHRVC</sequence>
<dbReference type="GeneID" id="19470798"/>
<reference evidence="2 3" key="1">
    <citation type="journal article" date="2013" name="BMC Genomics">
        <title>Genomics-driven discovery of the pneumocandin biosynthetic gene cluster in the fungus Glarea lozoyensis.</title>
        <authorList>
            <person name="Chen L."/>
            <person name="Yue Q."/>
            <person name="Zhang X."/>
            <person name="Xiang M."/>
            <person name="Wang C."/>
            <person name="Li S."/>
            <person name="Che Y."/>
            <person name="Ortiz-Lopez F.J."/>
            <person name="Bills G.F."/>
            <person name="Liu X."/>
            <person name="An Z."/>
        </authorList>
    </citation>
    <scope>NUCLEOTIDE SEQUENCE [LARGE SCALE GENOMIC DNA]</scope>
    <source>
        <strain evidence="3">ATCC 20868 / MF5171</strain>
    </source>
</reference>
<dbReference type="AlphaFoldDB" id="S3CZB4"/>
<dbReference type="KEGG" id="glz:GLAREA_11757"/>